<keyword evidence="2" id="KW-0732">Signal</keyword>
<protein>
    <recommendedName>
        <fullName evidence="6">EGF-like domain-containing protein</fullName>
    </recommendedName>
</protein>
<dbReference type="PANTHER" id="PTHR24039">
    <property type="entry name" value="FIBRILLIN-RELATED"/>
    <property type="match status" value="1"/>
</dbReference>
<dbReference type="InterPro" id="IPR001881">
    <property type="entry name" value="EGF-like_Ca-bd_dom"/>
</dbReference>
<dbReference type="PANTHER" id="PTHR24039:SF48">
    <property type="entry name" value="FIBRILLIN-2 ISOFORM X1-RELATED"/>
    <property type="match status" value="1"/>
</dbReference>
<dbReference type="EMBL" id="CALNXK010000006">
    <property type="protein sequence ID" value="CAH3038000.1"/>
    <property type="molecule type" value="Genomic_DNA"/>
</dbReference>
<evidence type="ECO:0000256" key="5">
    <source>
        <dbReference type="PROSITE-ProRule" id="PRU00076"/>
    </source>
</evidence>
<dbReference type="SMART" id="SM00181">
    <property type="entry name" value="EGF"/>
    <property type="match status" value="4"/>
</dbReference>
<dbReference type="Proteomes" id="UP001159405">
    <property type="component" value="Unassembled WGS sequence"/>
</dbReference>
<evidence type="ECO:0000313" key="7">
    <source>
        <dbReference type="EMBL" id="CAH3038000.1"/>
    </source>
</evidence>
<name>A0ABN8N1S2_9CNID</name>
<dbReference type="Gene3D" id="2.10.25.10">
    <property type="entry name" value="Laminin"/>
    <property type="match status" value="1"/>
</dbReference>
<proteinExistence type="predicted"/>
<dbReference type="Pfam" id="PF12947">
    <property type="entry name" value="EGF_3"/>
    <property type="match status" value="1"/>
</dbReference>
<feature type="non-terminal residue" evidence="7">
    <location>
        <position position="1"/>
    </location>
</feature>
<dbReference type="InterPro" id="IPR000742">
    <property type="entry name" value="EGF"/>
</dbReference>
<evidence type="ECO:0000256" key="2">
    <source>
        <dbReference type="ARBA" id="ARBA00022729"/>
    </source>
</evidence>
<evidence type="ECO:0000256" key="3">
    <source>
        <dbReference type="ARBA" id="ARBA00022737"/>
    </source>
</evidence>
<evidence type="ECO:0000259" key="6">
    <source>
        <dbReference type="PROSITE" id="PS50026"/>
    </source>
</evidence>
<keyword evidence="8" id="KW-1185">Reference proteome</keyword>
<reference evidence="7 8" key="1">
    <citation type="submission" date="2022-05" db="EMBL/GenBank/DDBJ databases">
        <authorList>
            <consortium name="Genoscope - CEA"/>
            <person name="William W."/>
        </authorList>
    </citation>
    <scope>NUCLEOTIDE SEQUENCE [LARGE SCALE GENOMIC DNA]</scope>
</reference>
<dbReference type="InterPro" id="IPR009030">
    <property type="entry name" value="Growth_fac_rcpt_cys_sf"/>
</dbReference>
<evidence type="ECO:0000256" key="1">
    <source>
        <dbReference type="ARBA" id="ARBA00022536"/>
    </source>
</evidence>
<keyword evidence="4" id="KW-1015">Disulfide bond</keyword>
<dbReference type="PROSITE" id="PS01186">
    <property type="entry name" value="EGF_2"/>
    <property type="match status" value="1"/>
</dbReference>
<sequence>DISRDSANKNCRKAMENFQRKLTQSENDLKKGGGVAMAAGLKKNLLLAMKKVAEQKCKGINECSTKTHDCDKNAVCKDTDVAFSCTCKPGYKGDGVKCIADESILKGYPYKPAEYPEPAKCESDEDCLKGRARCIRKECHCTGHFVGDGKTKCDHWRKCPHHNMYDKREPCGIHIKGKMAHSFCLEGKLNLHGHSRTSHVCKCHDGYIGRANHPECVSSKADKTGRRACVLEHNCHELARCKHNKCYCLDGYDGNGDVCVGKINLTCVEDFFFSYYSIIHLIYWKTIAAVIGHLH</sequence>
<dbReference type="PROSITE" id="PS50026">
    <property type="entry name" value="EGF_3"/>
    <property type="match status" value="1"/>
</dbReference>
<dbReference type="InterPro" id="IPR024731">
    <property type="entry name" value="NELL2-like_EGF"/>
</dbReference>
<gene>
    <name evidence="7" type="ORF">PLOB_00039591</name>
</gene>
<dbReference type="SUPFAM" id="SSF57184">
    <property type="entry name" value="Growth factor receptor domain"/>
    <property type="match status" value="1"/>
</dbReference>
<keyword evidence="3" id="KW-0677">Repeat</keyword>
<feature type="domain" description="EGF-like" evidence="6">
    <location>
        <begin position="59"/>
        <end position="99"/>
    </location>
</feature>
<accession>A0ABN8N1S2</accession>
<keyword evidence="1 5" id="KW-0245">EGF-like domain</keyword>
<comment type="caution">
    <text evidence="5">Lacks conserved residue(s) required for the propagation of feature annotation.</text>
</comment>
<dbReference type="InterPro" id="IPR000152">
    <property type="entry name" value="EGF-type_Asp/Asn_hydroxyl_site"/>
</dbReference>
<comment type="caution">
    <text evidence="7">The sequence shown here is derived from an EMBL/GenBank/DDBJ whole genome shotgun (WGS) entry which is preliminary data.</text>
</comment>
<evidence type="ECO:0000313" key="8">
    <source>
        <dbReference type="Proteomes" id="UP001159405"/>
    </source>
</evidence>
<dbReference type="SMART" id="SM00179">
    <property type="entry name" value="EGF_CA"/>
    <property type="match status" value="1"/>
</dbReference>
<dbReference type="PROSITE" id="PS00010">
    <property type="entry name" value="ASX_HYDROXYL"/>
    <property type="match status" value="1"/>
</dbReference>
<organism evidence="7 8">
    <name type="scientific">Porites lobata</name>
    <dbReference type="NCBI Taxonomy" id="104759"/>
    <lineage>
        <taxon>Eukaryota</taxon>
        <taxon>Metazoa</taxon>
        <taxon>Cnidaria</taxon>
        <taxon>Anthozoa</taxon>
        <taxon>Hexacorallia</taxon>
        <taxon>Scleractinia</taxon>
        <taxon>Fungiina</taxon>
        <taxon>Poritidae</taxon>
        <taxon>Porites</taxon>
    </lineage>
</organism>
<dbReference type="SUPFAM" id="SSF57196">
    <property type="entry name" value="EGF/Laminin"/>
    <property type="match status" value="1"/>
</dbReference>
<dbReference type="CDD" id="cd00054">
    <property type="entry name" value="EGF_CA"/>
    <property type="match status" value="1"/>
</dbReference>
<evidence type="ECO:0000256" key="4">
    <source>
        <dbReference type="ARBA" id="ARBA00023157"/>
    </source>
</evidence>
<feature type="non-terminal residue" evidence="7">
    <location>
        <position position="295"/>
    </location>
</feature>